<gene>
    <name evidence="1" type="ORF">RFULGI_LOCUS18715</name>
</gene>
<protein>
    <submittedName>
        <fullName evidence="1">10922_t:CDS:1</fullName>
    </submittedName>
</protein>
<evidence type="ECO:0000313" key="1">
    <source>
        <dbReference type="EMBL" id="CAG8810637.1"/>
    </source>
</evidence>
<name>A0A9N9K4P6_9GLOM</name>
<proteinExistence type="predicted"/>
<dbReference type="AlphaFoldDB" id="A0A9N9K4P6"/>
<reference evidence="1" key="1">
    <citation type="submission" date="2021-06" db="EMBL/GenBank/DDBJ databases">
        <authorList>
            <person name="Kallberg Y."/>
            <person name="Tangrot J."/>
            <person name="Rosling A."/>
        </authorList>
    </citation>
    <scope>NUCLEOTIDE SEQUENCE</scope>
    <source>
        <strain evidence="1">IN212</strain>
    </source>
</reference>
<keyword evidence="2" id="KW-1185">Reference proteome</keyword>
<comment type="caution">
    <text evidence="1">The sequence shown here is derived from an EMBL/GenBank/DDBJ whole genome shotgun (WGS) entry which is preliminary data.</text>
</comment>
<feature type="non-terminal residue" evidence="1">
    <location>
        <position position="61"/>
    </location>
</feature>
<sequence>SITCGISGEIKAYEITKGQKLMILDACDESLLHSEFISSDGEERLLLFFEASEDAVEIRDP</sequence>
<organism evidence="1 2">
    <name type="scientific">Racocetra fulgida</name>
    <dbReference type="NCBI Taxonomy" id="60492"/>
    <lineage>
        <taxon>Eukaryota</taxon>
        <taxon>Fungi</taxon>
        <taxon>Fungi incertae sedis</taxon>
        <taxon>Mucoromycota</taxon>
        <taxon>Glomeromycotina</taxon>
        <taxon>Glomeromycetes</taxon>
        <taxon>Diversisporales</taxon>
        <taxon>Gigasporaceae</taxon>
        <taxon>Racocetra</taxon>
    </lineage>
</organism>
<feature type="non-terminal residue" evidence="1">
    <location>
        <position position="1"/>
    </location>
</feature>
<accession>A0A9N9K4P6</accession>
<dbReference type="Proteomes" id="UP000789396">
    <property type="component" value="Unassembled WGS sequence"/>
</dbReference>
<dbReference type="EMBL" id="CAJVPZ010084360">
    <property type="protein sequence ID" value="CAG8810637.1"/>
    <property type="molecule type" value="Genomic_DNA"/>
</dbReference>
<evidence type="ECO:0000313" key="2">
    <source>
        <dbReference type="Proteomes" id="UP000789396"/>
    </source>
</evidence>